<comment type="caution">
    <text evidence="1">The sequence shown here is derived from an EMBL/GenBank/DDBJ whole genome shotgun (WGS) entry which is preliminary data.</text>
</comment>
<evidence type="ECO:0000313" key="2">
    <source>
        <dbReference type="Proteomes" id="UP000187203"/>
    </source>
</evidence>
<keyword evidence="2" id="KW-1185">Reference proteome</keyword>
<name>A0A1R3FUN6_9ROSI</name>
<evidence type="ECO:0000313" key="1">
    <source>
        <dbReference type="EMBL" id="OMO49558.1"/>
    </source>
</evidence>
<organism evidence="1 2">
    <name type="scientific">Corchorus olitorius</name>
    <dbReference type="NCBI Taxonomy" id="93759"/>
    <lineage>
        <taxon>Eukaryota</taxon>
        <taxon>Viridiplantae</taxon>
        <taxon>Streptophyta</taxon>
        <taxon>Embryophyta</taxon>
        <taxon>Tracheophyta</taxon>
        <taxon>Spermatophyta</taxon>
        <taxon>Magnoliopsida</taxon>
        <taxon>eudicotyledons</taxon>
        <taxon>Gunneridae</taxon>
        <taxon>Pentapetalae</taxon>
        <taxon>rosids</taxon>
        <taxon>malvids</taxon>
        <taxon>Malvales</taxon>
        <taxon>Malvaceae</taxon>
        <taxon>Grewioideae</taxon>
        <taxon>Apeibeae</taxon>
        <taxon>Corchorus</taxon>
    </lineage>
</organism>
<dbReference type="Proteomes" id="UP000187203">
    <property type="component" value="Unassembled WGS sequence"/>
</dbReference>
<sequence>MDNIRWETQHKVSIIEGIREQRWIQGLSRKGSFQASTVVEGGSCSDARI</sequence>
<proteinExistence type="predicted"/>
<gene>
    <name evidence="1" type="ORF">COLO4_38500</name>
</gene>
<dbReference type="AlphaFoldDB" id="A0A1R3FUN6"/>
<reference evidence="2" key="1">
    <citation type="submission" date="2013-09" db="EMBL/GenBank/DDBJ databases">
        <title>Corchorus olitorius genome sequencing.</title>
        <authorList>
            <person name="Alam M."/>
            <person name="Haque M.S."/>
            <person name="Islam M.S."/>
            <person name="Emdad E.M."/>
            <person name="Islam M.M."/>
            <person name="Ahmed B."/>
            <person name="Halim A."/>
            <person name="Hossen Q.M.M."/>
            <person name="Hossain M.Z."/>
            <person name="Ahmed R."/>
            <person name="Khan M.M."/>
            <person name="Islam R."/>
            <person name="Rashid M.M."/>
            <person name="Khan S.A."/>
            <person name="Rahman M.S."/>
            <person name="Alam M."/>
            <person name="Yahiya A.S."/>
            <person name="Khan M.S."/>
            <person name="Azam M.S."/>
            <person name="Haque T."/>
            <person name="Lashkar M.Z.H."/>
            <person name="Akhand A.I."/>
            <person name="Morshed G."/>
            <person name="Roy S."/>
            <person name="Uddin K.S."/>
            <person name="Rabeya T."/>
            <person name="Hossain A.S."/>
            <person name="Chowdhury A."/>
            <person name="Snigdha A.R."/>
            <person name="Mortoza M.S."/>
            <person name="Matin S.A."/>
            <person name="Hoque S.M.E."/>
            <person name="Islam M.K."/>
            <person name="Roy D.K."/>
            <person name="Haider R."/>
            <person name="Moosa M.M."/>
            <person name="Elias S.M."/>
            <person name="Hasan A.M."/>
            <person name="Jahan S."/>
            <person name="Shafiuddin M."/>
            <person name="Mahmood N."/>
            <person name="Shommy N.S."/>
        </authorList>
    </citation>
    <scope>NUCLEOTIDE SEQUENCE [LARGE SCALE GENOMIC DNA]</scope>
    <source>
        <strain evidence="2">cv. O-4</strain>
    </source>
</reference>
<dbReference type="EMBL" id="AWUE01024848">
    <property type="protein sequence ID" value="OMO49558.1"/>
    <property type="molecule type" value="Genomic_DNA"/>
</dbReference>
<accession>A0A1R3FUN6</accession>
<protein>
    <submittedName>
        <fullName evidence="1">Uncharacterized protein</fullName>
    </submittedName>
</protein>